<reference evidence="2" key="2">
    <citation type="journal article" date="2015" name="Data Brief">
        <title>Shoot transcriptome of the giant reed, Arundo donax.</title>
        <authorList>
            <person name="Barrero R.A."/>
            <person name="Guerrero F.D."/>
            <person name="Moolhuijzen P."/>
            <person name="Goolsby J.A."/>
            <person name="Tidwell J."/>
            <person name="Bellgard S.E."/>
            <person name="Bellgard M.I."/>
        </authorList>
    </citation>
    <scope>NUCLEOTIDE SEQUENCE</scope>
    <source>
        <tissue evidence="2">Shoot tissue taken approximately 20 cm above the soil surface</tissue>
    </source>
</reference>
<protein>
    <submittedName>
        <fullName evidence="2">Uncharacterized protein</fullName>
    </submittedName>
</protein>
<name>A0A0A9DZL3_ARUDO</name>
<dbReference type="AlphaFoldDB" id="A0A0A9DZL3"/>
<keyword evidence="1" id="KW-0732">Signal</keyword>
<reference evidence="2" key="1">
    <citation type="submission" date="2014-09" db="EMBL/GenBank/DDBJ databases">
        <authorList>
            <person name="Magalhaes I.L.F."/>
            <person name="Oliveira U."/>
            <person name="Santos F.R."/>
            <person name="Vidigal T.H.D.A."/>
            <person name="Brescovit A.D."/>
            <person name="Santos A.J."/>
        </authorList>
    </citation>
    <scope>NUCLEOTIDE SEQUENCE</scope>
    <source>
        <tissue evidence="2">Shoot tissue taken approximately 20 cm above the soil surface</tissue>
    </source>
</reference>
<accession>A0A0A9DZL3</accession>
<organism evidence="2">
    <name type="scientific">Arundo donax</name>
    <name type="common">Giant reed</name>
    <name type="synonym">Donax arundinaceus</name>
    <dbReference type="NCBI Taxonomy" id="35708"/>
    <lineage>
        <taxon>Eukaryota</taxon>
        <taxon>Viridiplantae</taxon>
        <taxon>Streptophyta</taxon>
        <taxon>Embryophyta</taxon>
        <taxon>Tracheophyta</taxon>
        <taxon>Spermatophyta</taxon>
        <taxon>Magnoliopsida</taxon>
        <taxon>Liliopsida</taxon>
        <taxon>Poales</taxon>
        <taxon>Poaceae</taxon>
        <taxon>PACMAD clade</taxon>
        <taxon>Arundinoideae</taxon>
        <taxon>Arundineae</taxon>
        <taxon>Arundo</taxon>
    </lineage>
</organism>
<evidence type="ECO:0000256" key="1">
    <source>
        <dbReference type="SAM" id="SignalP"/>
    </source>
</evidence>
<feature type="signal peptide" evidence="1">
    <location>
        <begin position="1"/>
        <end position="18"/>
    </location>
</feature>
<sequence length="66" mass="7753">MHANLFMFYLLCAHLSHTLSPTCINYSLMVPMYLLKFIKIKRRLIISSSLPWFHTLLSSCAHVYHV</sequence>
<proteinExistence type="predicted"/>
<evidence type="ECO:0000313" key="2">
    <source>
        <dbReference type="EMBL" id="JAD92138.1"/>
    </source>
</evidence>
<feature type="chain" id="PRO_5002064099" evidence="1">
    <location>
        <begin position="19"/>
        <end position="66"/>
    </location>
</feature>
<dbReference type="EMBL" id="GBRH01205757">
    <property type="protein sequence ID" value="JAD92138.1"/>
    <property type="molecule type" value="Transcribed_RNA"/>
</dbReference>